<dbReference type="Proteomes" id="UP000046395">
    <property type="component" value="Unassembled WGS sequence"/>
</dbReference>
<evidence type="ECO:0000313" key="2">
    <source>
        <dbReference type="Proteomes" id="UP000046395"/>
    </source>
</evidence>
<protein>
    <submittedName>
        <fullName evidence="3">Uncharacterized protein</fullName>
    </submittedName>
</protein>
<feature type="region of interest" description="Disordered" evidence="1">
    <location>
        <begin position="1"/>
        <end position="26"/>
    </location>
</feature>
<reference evidence="3" key="1">
    <citation type="submission" date="2019-12" db="UniProtKB">
        <authorList>
            <consortium name="WormBaseParasite"/>
        </authorList>
    </citation>
    <scope>IDENTIFICATION</scope>
</reference>
<accession>A0A5S6QYV8</accession>
<sequence>MSADLPIIQEKTQPGRNPRRRLNESKQQTICASDTRSASTLRLEDPFANRSRLIKLPHSNEQIFCRRRSSTTTITATHNRLQCSVCQLRGGGDHLLQKRTTRKLSRPSSLGRSPTVSGAPATTRRGGRRERSGPDARSNGAKPVHNAPRVRVSASDSVCPNANARLPLLGAHFPPPCLSPSSPLLALHGRTAERNPAPHMRSIKPAGRKRNLATRGDATFCRPKNWFPPPARAPPVYPPPP</sequence>
<dbReference type="WBParaSite" id="TMUE_3000012087.1">
    <property type="protein sequence ID" value="TMUE_3000012087.1"/>
    <property type="gene ID" value="WBGene00301467"/>
</dbReference>
<proteinExistence type="predicted"/>
<organism evidence="2 3">
    <name type="scientific">Trichuris muris</name>
    <name type="common">Mouse whipworm</name>
    <dbReference type="NCBI Taxonomy" id="70415"/>
    <lineage>
        <taxon>Eukaryota</taxon>
        <taxon>Metazoa</taxon>
        <taxon>Ecdysozoa</taxon>
        <taxon>Nematoda</taxon>
        <taxon>Enoplea</taxon>
        <taxon>Dorylaimia</taxon>
        <taxon>Trichinellida</taxon>
        <taxon>Trichuridae</taxon>
        <taxon>Trichuris</taxon>
    </lineage>
</organism>
<feature type="compositionally biased region" description="Polar residues" evidence="1">
    <location>
        <begin position="106"/>
        <end position="116"/>
    </location>
</feature>
<dbReference type="AlphaFoldDB" id="A0A5S6QYV8"/>
<feature type="region of interest" description="Disordered" evidence="1">
    <location>
        <begin position="97"/>
        <end position="152"/>
    </location>
</feature>
<keyword evidence="2" id="KW-1185">Reference proteome</keyword>
<evidence type="ECO:0000256" key="1">
    <source>
        <dbReference type="SAM" id="MobiDB-lite"/>
    </source>
</evidence>
<name>A0A5S6QYV8_TRIMR</name>
<feature type="compositionally biased region" description="Pro residues" evidence="1">
    <location>
        <begin position="226"/>
        <end position="241"/>
    </location>
</feature>
<evidence type="ECO:0000313" key="3">
    <source>
        <dbReference type="WBParaSite" id="TMUE_3000012087.1"/>
    </source>
</evidence>
<feature type="region of interest" description="Disordered" evidence="1">
    <location>
        <begin position="207"/>
        <end position="241"/>
    </location>
</feature>